<organism evidence="3 4">
    <name type="scientific">Cardiobacterium valvarum</name>
    <dbReference type="NCBI Taxonomy" id="194702"/>
    <lineage>
        <taxon>Bacteria</taxon>
        <taxon>Pseudomonadati</taxon>
        <taxon>Pseudomonadota</taxon>
        <taxon>Gammaproteobacteria</taxon>
        <taxon>Cardiobacteriales</taxon>
        <taxon>Cardiobacteriaceae</taxon>
        <taxon>Cardiobacterium</taxon>
    </lineage>
</organism>
<keyword evidence="2" id="KW-0732">Signal</keyword>
<proteinExistence type="predicted"/>
<feature type="region of interest" description="Disordered" evidence="1">
    <location>
        <begin position="115"/>
        <end position="136"/>
    </location>
</feature>
<dbReference type="OrthoDB" id="5943at2"/>
<feature type="signal peptide" evidence="2">
    <location>
        <begin position="1"/>
        <end position="20"/>
    </location>
</feature>
<keyword evidence="3" id="KW-0812">Transmembrane</keyword>
<evidence type="ECO:0000313" key="4">
    <source>
        <dbReference type="Proteomes" id="UP000254572"/>
    </source>
</evidence>
<accession>A0A381DXR5</accession>
<evidence type="ECO:0000256" key="2">
    <source>
        <dbReference type="SAM" id="SignalP"/>
    </source>
</evidence>
<dbReference type="EMBL" id="UFUW01000001">
    <property type="protein sequence ID" value="SUX18077.1"/>
    <property type="molecule type" value="Genomic_DNA"/>
</dbReference>
<protein>
    <submittedName>
        <fullName evidence="3">Nickel uptake substrate-specific transmembrane region</fullName>
    </submittedName>
</protein>
<dbReference type="AlphaFoldDB" id="A0A381DXR5"/>
<feature type="chain" id="PRO_5016632020" evidence="2">
    <location>
        <begin position="21"/>
        <end position="267"/>
    </location>
</feature>
<reference evidence="3 4" key="1">
    <citation type="submission" date="2018-06" db="EMBL/GenBank/DDBJ databases">
        <authorList>
            <consortium name="Pathogen Informatics"/>
            <person name="Doyle S."/>
        </authorList>
    </citation>
    <scope>NUCLEOTIDE SEQUENCE [LARGE SCALE GENOMIC DNA]</scope>
    <source>
        <strain evidence="3 4">NCTC13294</strain>
    </source>
</reference>
<evidence type="ECO:0000256" key="1">
    <source>
        <dbReference type="SAM" id="MobiDB-lite"/>
    </source>
</evidence>
<dbReference type="InterPro" id="IPR019613">
    <property type="entry name" value="DUF4198"/>
</dbReference>
<evidence type="ECO:0000313" key="3">
    <source>
        <dbReference type="EMBL" id="SUX18077.1"/>
    </source>
</evidence>
<dbReference type="Proteomes" id="UP000254572">
    <property type="component" value="Unassembled WGS sequence"/>
</dbReference>
<sequence>MQRQHIAVLCTLLLAEAALAHNVWIRPSSTQLSGDKDYITIDGGGADFPFDVNHRGRPADGLHAYDPSGKEIEKENLMAGKLRTSYDALLNQQGTYRFTDNLEYIQFNYPNDKGENTRWRGSPEKYQQKNPMADKKREKYKQLTMKIETFATLGEPTDTTVKPDAKGLDFEYLTHPNELYAGETAKIRVLYDGKPLPDTRVRLAKDGLRYRTHDFIELKSDKDGNLNIDWPGPGMYWISVEHEVPSTLVKDAPHTYEYVAGLEVLPL</sequence>
<keyword evidence="4" id="KW-1185">Reference proteome</keyword>
<gene>
    <name evidence="3" type="ORF">NCTC13294_00187</name>
</gene>
<dbReference type="RefSeq" id="WP_115610518.1">
    <property type="nucleotide sequence ID" value="NZ_JBHLZC010000001.1"/>
</dbReference>
<keyword evidence="3" id="KW-0472">Membrane</keyword>
<name>A0A381DXR5_9GAMM</name>
<dbReference type="Pfam" id="PF10670">
    <property type="entry name" value="DUF4198"/>
    <property type="match status" value="1"/>
</dbReference>